<dbReference type="PANTHER" id="PTHR22847">
    <property type="entry name" value="WD40 REPEAT PROTEIN"/>
    <property type="match status" value="1"/>
</dbReference>
<evidence type="ECO:0000259" key="5">
    <source>
        <dbReference type="PROSITE" id="PS51272"/>
    </source>
</evidence>
<evidence type="ECO:0000313" key="6">
    <source>
        <dbReference type="EMBL" id="RQH27367.1"/>
    </source>
</evidence>
<dbReference type="SUPFAM" id="SSF50978">
    <property type="entry name" value="WD40 repeat-like"/>
    <property type="match status" value="1"/>
</dbReference>
<dbReference type="InterPro" id="IPR001680">
    <property type="entry name" value="WD40_rpt"/>
</dbReference>
<feature type="repeat" description="WD" evidence="3">
    <location>
        <begin position="735"/>
        <end position="776"/>
    </location>
</feature>
<dbReference type="Pfam" id="PF00400">
    <property type="entry name" value="WD40"/>
    <property type="match status" value="4"/>
</dbReference>
<dbReference type="PROSITE" id="PS50294">
    <property type="entry name" value="WD_REPEATS_REGION"/>
    <property type="match status" value="2"/>
</dbReference>
<feature type="repeat" description="WD" evidence="3">
    <location>
        <begin position="950"/>
        <end position="974"/>
    </location>
</feature>
<dbReference type="OrthoDB" id="1522627at2"/>
<gene>
    <name evidence="6" type="ORF">D5R40_28145</name>
</gene>
<feature type="domain" description="SLH" evidence="5">
    <location>
        <begin position="163"/>
        <end position="227"/>
    </location>
</feature>
<accession>A0A3N6PJG0</accession>
<dbReference type="Gene3D" id="2.130.10.10">
    <property type="entry name" value="YVTN repeat-like/Quinoprotein amine dehydrogenase"/>
    <property type="match status" value="2"/>
</dbReference>
<dbReference type="SMART" id="SM00320">
    <property type="entry name" value="WD40"/>
    <property type="match status" value="7"/>
</dbReference>
<comment type="caution">
    <text evidence="6">The sequence shown here is derived from an EMBL/GenBank/DDBJ whole genome shotgun (WGS) entry which is preliminary data.</text>
</comment>
<dbReference type="InterPro" id="IPR001119">
    <property type="entry name" value="SLH_dom"/>
</dbReference>
<sequence length="981" mass="108692">MIKIYKWHPVLALFIALSTIINPKLFQHKIIKPALAQTTLKDIQNHFAQACIEDLLDKKIISGDYESQTFRPNAPVTRAEFAAMITRAFPDAKLVRDPVKFVDVPQNYWAYNAIQKSYETGFLSGYIGKTFNPTLKITRWQVLTALSEGLNYRKSTSVEKNLNTTFEDAEAIPEEAKKSIAAATAKGIVVNYPNVRKLNPNRDATRSEVATFLCQSIANTETNNDSLVSKIPSEYIAKIDIDTQSTTTATAPETTPESTANTNSETTPESSTENTEPPGIVERFGNGNLQAEIIYEQANNTDLVSNLNLKIIRDGEIILNEPIPVKSLAGDSESDTEMEVLAGRFVKVQLLDLDGNGESEVLVDLVTINNSDVVFDSGTYSLIYLYEATRNKYSMLRHFWGNVNYRLTDLDQDNIPEFKSVDGRFAKVFSNINDARFPIRIWQYRQGEMVDVTRQYPVQINTSASELWLEFYQRSSQNQNVKGVLAAYLANKYLLGQKEDGWKLIEKVYQNSDREVYFDSLRQFLVDKGYDSDRQISGNVVVPENTATENQETVTFATNDTEEISPQVTTEKTETENTLPPETTETDDNPETQRPETSPQATTETENTLPPETTEIDDNPETQQLETSPQTTTETENTLPPRTLPAKTTETDDNSETQQLETSPQTTTETENTETQPDISNDLVLAPRLVRSLSNQQTDSALSVTISFDGEILASSRGQDILLWNLQTGKLLDTLSSHQANVRSVAISPDGKTLASGSGDGTVKLWDIPTGEMLVSFLHSGVVTAVGFTADGRAVIGCSADRGMKSWDIYTGQLLHRMNGTQPIAFGAGGLRMAASGGPRFIRLWNAEQGQLLKNLSIPNTNNNRGIEAIAFSEDGQTIAHAMKGESKILVWDVESWKVRYTLEKHSQAIKAIAISPDGKILASSSEDGNINLWDLGTGKLLRSIKGDGAIVFSPDSKQLVSVSQDNIIQLWQIYGSAIEQ</sequence>
<proteinExistence type="predicted"/>
<evidence type="ECO:0000256" key="4">
    <source>
        <dbReference type="SAM" id="MobiDB-lite"/>
    </source>
</evidence>
<dbReference type="CDD" id="cd00200">
    <property type="entry name" value="WD40"/>
    <property type="match status" value="1"/>
</dbReference>
<feature type="compositionally biased region" description="Polar residues" evidence="4">
    <location>
        <begin position="545"/>
        <end position="568"/>
    </location>
</feature>
<feature type="domain" description="SLH" evidence="5">
    <location>
        <begin position="35"/>
        <end position="99"/>
    </location>
</feature>
<dbReference type="InterPro" id="IPR036322">
    <property type="entry name" value="WD40_repeat_dom_sf"/>
</dbReference>
<dbReference type="InterPro" id="IPR020472">
    <property type="entry name" value="WD40_PAC1"/>
</dbReference>
<organism evidence="6 7">
    <name type="scientific">Okeania hirsuta</name>
    <dbReference type="NCBI Taxonomy" id="1458930"/>
    <lineage>
        <taxon>Bacteria</taxon>
        <taxon>Bacillati</taxon>
        <taxon>Cyanobacteriota</taxon>
        <taxon>Cyanophyceae</taxon>
        <taxon>Oscillatoriophycideae</taxon>
        <taxon>Oscillatoriales</taxon>
        <taxon>Microcoleaceae</taxon>
        <taxon>Okeania</taxon>
    </lineage>
</organism>
<dbReference type="RefSeq" id="WP_124155503.1">
    <property type="nucleotide sequence ID" value="NZ_CAWOLW010000188.1"/>
</dbReference>
<dbReference type="EMBL" id="RCBY01000268">
    <property type="protein sequence ID" value="RQH27367.1"/>
    <property type="molecule type" value="Genomic_DNA"/>
</dbReference>
<dbReference type="Pfam" id="PF00395">
    <property type="entry name" value="SLH"/>
    <property type="match status" value="3"/>
</dbReference>
<reference evidence="6 7" key="1">
    <citation type="journal article" date="2018" name="ACS Chem. Biol.">
        <title>Ketoreductase domain dysfunction expands chemodiversity: malyngamide biosynthesis in the cyanobacterium Okeania hirsuta.</title>
        <authorList>
            <person name="Moss N.A."/>
            <person name="Leao T."/>
            <person name="Rankin M."/>
            <person name="McCullough T.M."/>
            <person name="Qu P."/>
            <person name="Korobeynikov A."/>
            <person name="Smith J.L."/>
            <person name="Gerwick L."/>
            <person name="Gerwick W.H."/>
        </authorList>
    </citation>
    <scope>NUCLEOTIDE SEQUENCE [LARGE SCALE GENOMIC DNA]</scope>
    <source>
        <strain evidence="6 7">PAB10Feb10-1</strain>
    </source>
</reference>
<dbReference type="PANTHER" id="PTHR22847:SF637">
    <property type="entry name" value="WD REPEAT DOMAIN 5B"/>
    <property type="match status" value="1"/>
</dbReference>
<dbReference type="Proteomes" id="UP000269154">
    <property type="component" value="Unassembled WGS sequence"/>
</dbReference>
<feature type="domain" description="SLH" evidence="5">
    <location>
        <begin position="100"/>
        <end position="160"/>
    </location>
</feature>
<feature type="region of interest" description="Disordered" evidence="4">
    <location>
        <begin position="244"/>
        <end position="280"/>
    </location>
</feature>
<dbReference type="PROSITE" id="PS00678">
    <property type="entry name" value="WD_REPEATS_1"/>
    <property type="match status" value="3"/>
</dbReference>
<evidence type="ECO:0000256" key="1">
    <source>
        <dbReference type="ARBA" id="ARBA00022574"/>
    </source>
</evidence>
<evidence type="ECO:0000313" key="7">
    <source>
        <dbReference type="Proteomes" id="UP000269154"/>
    </source>
</evidence>
<feature type="compositionally biased region" description="Low complexity" evidence="4">
    <location>
        <begin position="245"/>
        <end position="278"/>
    </location>
</feature>
<feature type="compositionally biased region" description="Low complexity" evidence="4">
    <location>
        <begin position="621"/>
        <end position="645"/>
    </location>
</feature>
<feature type="repeat" description="WD" evidence="3">
    <location>
        <begin position="779"/>
        <end position="817"/>
    </location>
</feature>
<dbReference type="PROSITE" id="PS50082">
    <property type="entry name" value="WD_REPEATS_2"/>
    <property type="match status" value="4"/>
</dbReference>
<keyword evidence="1 3" id="KW-0853">WD repeat</keyword>
<evidence type="ECO:0000256" key="2">
    <source>
        <dbReference type="ARBA" id="ARBA00022737"/>
    </source>
</evidence>
<dbReference type="InterPro" id="IPR019775">
    <property type="entry name" value="WD40_repeat_CS"/>
</dbReference>
<keyword evidence="2" id="KW-0677">Repeat</keyword>
<dbReference type="InterPro" id="IPR015943">
    <property type="entry name" value="WD40/YVTN_repeat-like_dom_sf"/>
</dbReference>
<evidence type="ECO:0000256" key="3">
    <source>
        <dbReference type="PROSITE-ProRule" id="PRU00221"/>
    </source>
</evidence>
<keyword evidence="7" id="KW-1185">Reference proteome</keyword>
<feature type="repeat" description="WD" evidence="3">
    <location>
        <begin position="903"/>
        <end position="944"/>
    </location>
</feature>
<protein>
    <recommendedName>
        <fullName evidence="5">SLH domain-containing protein</fullName>
    </recommendedName>
</protein>
<dbReference type="PRINTS" id="PR00320">
    <property type="entry name" value="GPROTEINBRPT"/>
</dbReference>
<feature type="compositionally biased region" description="Low complexity" evidence="4">
    <location>
        <begin position="656"/>
        <end position="676"/>
    </location>
</feature>
<dbReference type="AlphaFoldDB" id="A0A3N6PJG0"/>
<name>A0A3N6PJG0_9CYAN</name>
<dbReference type="PROSITE" id="PS51272">
    <property type="entry name" value="SLH"/>
    <property type="match status" value="3"/>
</dbReference>
<feature type="region of interest" description="Disordered" evidence="4">
    <location>
        <begin position="540"/>
        <end position="682"/>
    </location>
</feature>
<feature type="compositionally biased region" description="Low complexity" evidence="4">
    <location>
        <begin position="602"/>
        <end position="613"/>
    </location>
</feature>